<dbReference type="InterPro" id="IPR024079">
    <property type="entry name" value="MetalloPept_cat_dom_sf"/>
</dbReference>
<dbReference type="GO" id="GO:0007229">
    <property type="term" value="P:integrin-mediated signaling pathway"/>
    <property type="evidence" value="ECO:0007669"/>
    <property type="project" value="UniProtKB-KW"/>
</dbReference>
<evidence type="ECO:0000313" key="7">
    <source>
        <dbReference type="EMBL" id="OBZ79276.1"/>
    </source>
</evidence>
<evidence type="ECO:0000256" key="5">
    <source>
        <dbReference type="SAM" id="Phobius"/>
    </source>
</evidence>
<dbReference type="SUPFAM" id="SSF55486">
    <property type="entry name" value="Metalloproteases ('zincins'), catalytic domain"/>
    <property type="match status" value="1"/>
</dbReference>
<gene>
    <name evidence="7" type="primary">ADM-B</name>
    <name evidence="7" type="ORF">A0H81_00179</name>
</gene>
<feature type="domain" description="Disintegrin" evidence="6">
    <location>
        <begin position="524"/>
        <end position="612"/>
    </location>
</feature>
<keyword evidence="5" id="KW-1133">Transmembrane helix</keyword>
<dbReference type="Pfam" id="PF13688">
    <property type="entry name" value="Reprolysin_5"/>
    <property type="match status" value="1"/>
</dbReference>
<dbReference type="InterPro" id="IPR036436">
    <property type="entry name" value="Disintegrin_dom_sf"/>
</dbReference>
<dbReference type="AlphaFoldDB" id="A0A1C7MSC5"/>
<sequence>MTVWQLGNCYFLLGLLSSLVFRAVRDALPNNPVAQERILGASLTALALADVTHILATFFGLPEELRYNPMSWNPVTHGNITFTTFLLSVRLAWFMGIDWLSFGNCFECTTKTSETSCASIYACHRNSSAAEVSLGIIWETLVPVDSPILRHSDSFRLKLSAFDETFYLHLRPNEHLVHPAARINYYKTSADGHTVLSHTTPLLRESVKAYWGEVIPADSSSGRLREDAAGVLPRPSGIAPVFEGAFSVNGVIHHVMTKDNYARNKHHLDPHIALADDDPDSLLVHMARLGRDDHARIFCRVVWWSGSLRKPVVPPTTPWYDPFGLFDNSTLAKRDDVAGGGMGSNFQDYIGQSAGCPSTQKILYIGVAADCEYTTQYGSQDNATQQIINNLNTAGALYKSTFNVSLGIVELQVHDPTCPNRLSIFSGWRGQKGNDGRNRLACYTMRPIIASASAPAIVSGTAVSTAGRTEWLVVSHEIGHNFGAIHDCTDGSWATSARSCKVAPAIDHTSCLADASAARETITLQMCGNGIVEAGEDCDPGLGSNSTCCDVSTCKFLGNAVCDPDSSPCCTAQCSFALATQVCRPSKDASCDIAEVCTGNSSACPADVIVPNGRSCGSNGLACASGTCTSLDAQCQLVSCQDPSNSNQCVVLQSTLIDGSPCGYGGTCYSGSCKAGSVLATIKACNLSVQAFQSQEQRIPSWPNGDGQPTGFNSAAMCAVRQANPVVSLANVPPQSQGGYAATHSRGHSTPTAGRTGRSGGSNHRASKSGSHYAPQFPVEPVRNSRSHWWTSRCITGLLHWDDDIVMFALLSVRSSSVFAPSSDAVFVFHSRVLSLSNDDLCWWIIP</sequence>
<evidence type="ECO:0000256" key="2">
    <source>
        <dbReference type="ARBA" id="ARBA00056552"/>
    </source>
</evidence>
<evidence type="ECO:0000313" key="8">
    <source>
        <dbReference type="Proteomes" id="UP000092993"/>
    </source>
</evidence>
<evidence type="ECO:0000256" key="1">
    <source>
        <dbReference type="ARBA" id="ARBA00023157"/>
    </source>
</evidence>
<dbReference type="FunFam" id="4.10.70.10:FF:000003">
    <property type="entry name" value="Disintegrin and metalloproteinase domain-containing protein 17"/>
    <property type="match status" value="1"/>
</dbReference>
<protein>
    <recommendedName>
        <fullName evidence="3">Disintegrin and metalloproteinase domain-containing protein B</fullName>
    </recommendedName>
</protein>
<dbReference type="Gene3D" id="3.40.390.10">
    <property type="entry name" value="Collagenase (Catalytic Domain)"/>
    <property type="match status" value="1"/>
</dbReference>
<dbReference type="EMBL" id="LUGG01000001">
    <property type="protein sequence ID" value="OBZ79276.1"/>
    <property type="molecule type" value="Genomic_DNA"/>
</dbReference>
<accession>A0A1C7MSC5</accession>
<evidence type="ECO:0000259" key="6">
    <source>
        <dbReference type="PROSITE" id="PS50214"/>
    </source>
</evidence>
<keyword evidence="7" id="KW-0401">Integrin</keyword>
<evidence type="ECO:0000256" key="3">
    <source>
        <dbReference type="ARBA" id="ARBA00074021"/>
    </source>
</evidence>
<dbReference type="InterPro" id="IPR001762">
    <property type="entry name" value="Disintegrin_dom"/>
</dbReference>
<dbReference type="GO" id="GO:0008237">
    <property type="term" value="F:metallopeptidase activity"/>
    <property type="evidence" value="ECO:0007669"/>
    <property type="project" value="InterPro"/>
</dbReference>
<name>A0A1C7MSC5_GRIFR</name>
<comment type="function">
    <text evidence="2">Probable zinc protease.</text>
</comment>
<dbReference type="Pfam" id="PF00200">
    <property type="entry name" value="Disintegrin"/>
    <property type="match status" value="1"/>
</dbReference>
<dbReference type="SUPFAM" id="SSF57552">
    <property type="entry name" value="Blood coagulation inhibitor (disintegrin)"/>
    <property type="match status" value="1"/>
</dbReference>
<keyword evidence="1" id="KW-1015">Disulfide bond</keyword>
<keyword evidence="8" id="KW-1185">Reference proteome</keyword>
<reference evidence="7 8" key="1">
    <citation type="submission" date="2016-03" db="EMBL/GenBank/DDBJ databases">
        <title>Whole genome sequencing of Grifola frondosa 9006-11.</title>
        <authorList>
            <person name="Min B."/>
            <person name="Park H."/>
            <person name="Kim J.-G."/>
            <person name="Cho H."/>
            <person name="Oh Y.-L."/>
            <person name="Kong W.-S."/>
            <person name="Choi I.-G."/>
        </authorList>
    </citation>
    <scope>NUCLEOTIDE SEQUENCE [LARGE SCALE GENOMIC DNA]</scope>
    <source>
        <strain evidence="7 8">9006-11</strain>
    </source>
</reference>
<feature type="transmembrane region" description="Helical" evidence="5">
    <location>
        <begin position="82"/>
        <end position="102"/>
    </location>
</feature>
<dbReference type="Pfam" id="PF24803">
    <property type="entry name" value="DUF7704"/>
    <property type="match status" value="1"/>
</dbReference>
<feature type="region of interest" description="Disordered" evidence="4">
    <location>
        <begin position="734"/>
        <end position="779"/>
    </location>
</feature>
<dbReference type="OrthoDB" id="5951731at2759"/>
<dbReference type="Gene3D" id="4.10.70.10">
    <property type="entry name" value="Disintegrin domain"/>
    <property type="match status" value="1"/>
</dbReference>
<dbReference type="STRING" id="5627.A0A1C7MSC5"/>
<proteinExistence type="predicted"/>
<dbReference type="InterPro" id="IPR056121">
    <property type="entry name" value="DUF7704"/>
</dbReference>
<keyword evidence="5" id="KW-0812">Transmembrane</keyword>
<organism evidence="7 8">
    <name type="scientific">Grifola frondosa</name>
    <name type="common">Maitake</name>
    <name type="synonym">Polyporus frondosus</name>
    <dbReference type="NCBI Taxonomy" id="5627"/>
    <lineage>
        <taxon>Eukaryota</taxon>
        <taxon>Fungi</taxon>
        <taxon>Dikarya</taxon>
        <taxon>Basidiomycota</taxon>
        <taxon>Agaricomycotina</taxon>
        <taxon>Agaricomycetes</taxon>
        <taxon>Polyporales</taxon>
        <taxon>Grifolaceae</taxon>
        <taxon>Grifola</taxon>
    </lineage>
</organism>
<dbReference type="PANTHER" id="PTHR11905:SF159">
    <property type="entry name" value="ADAM METALLOPROTEASE"/>
    <property type="match status" value="1"/>
</dbReference>
<feature type="transmembrane region" description="Helical" evidence="5">
    <location>
        <begin position="38"/>
        <end position="61"/>
    </location>
</feature>
<evidence type="ECO:0000256" key="4">
    <source>
        <dbReference type="SAM" id="MobiDB-lite"/>
    </source>
</evidence>
<comment type="caution">
    <text evidence="7">The sequence shown here is derived from an EMBL/GenBank/DDBJ whole genome shotgun (WGS) entry which is preliminary data.</text>
</comment>
<feature type="compositionally biased region" description="Polar residues" evidence="4">
    <location>
        <begin position="761"/>
        <end position="770"/>
    </location>
</feature>
<keyword evidence="5" id="KW-0472">Membrane</keyword>
<dbReference type="SMART" id="SM00050">
    <property type="entry name" value="DISIN"/>
    <property type="match status" value="1"/>
</dbReference>
<dbReference type="Proteomes" id="UP000092993">
    <property type="component" value="Unassembled WGS sequence"/>
</dbReference>
<dbReference type="PANTHER" id="PTHR11905">
    <property type="entry name" value="ADAM A DISINTEGRIN AND METALLOPROTEASE DOMAIN"/>
    <property type="match status" value="1"/>
</dbReference>
<dbReference type="PROSITE" id="PS50214">
    <property type="entry name" value="DISINTEGRIN_2"/>
    <property type="match status" value="1"/>
</dbReference>